<dbReference type="PANTHER" id="PTHR46268:SF6">
    <property type="entry name" value="UNIVERSAL STRESS PROTEIN UP12"/>
    <property type="match status" value="1"/>
</dbReference>
<organism evidence="3 4">
    <name type="scientific">Mycolicibacterium hodleri</name>
    <dbReference type="NCBI Taxonomy" id="49897"/>
    <lineage>
        <taxon>Bacteria</taxon>
        <taxon>Bacillati</taxon>
        <taxon>Actinomycetota</taxon>
        <taxon>Actinomycetes</taxon>
        <taxon>Mycobacteriales</taxon>
        <taxon>Mycobacteriaceae</taxon>
        <taxon>Mycolicibacterium</taxon>
    </lineage>
</organism>
<dbReference type="Gene3D" id="3.40.50.620">
    <property type="entry name" value="HUPs"/>
    <property type="match status" value="2"/>
</dbReference>
<feature type="domain" description="UspA" evidence="2">
    <location>
        <begin position="40"/>
        <end position="177"/>
    </location>
</feature>
<dbReference type="PANTHER" id="PTHR46268">
    <property type="entry name" value="STRESS RESPONSE PROTEIN NHAX"/>
    <property type="match status" value="1"/>
</dbReference>
<dbReference type="EMBL" id="RCZG01000007">
    <property type="protein sequence ID" value="TPG32698.1"/>
    <property type="molecule type" value="Genomic_DNA"/>
</dbReference>
<protein>
    <submittedName>
        <fullName evidence="3">Universal stress protein</fullName>
    </submittedName>
</protein>
<gene>
    <name evidence="3" type="ORF">EAH80_17965</name>
</gene>
<dbReference type="InterPro" id="IPR014729">
    <property type="entry name" value="Rossmann-like_a/b/a_fold"/>
</dbReference>
<keyword evidence="4" id="KW-1185">Reference proteome</keyword>
<dbReference type="AlphaFoldDB" id="A0A502E4N8"/>
<accession>A0A502E4N8</accession>
<evidence type="ECO:0000313" key="3">
    <source>
        <dbReference type="EMBL" id="TPG32698.1"/>
    </source>
</evidence>
<comment type="caution">
    <text evidence="3">The sequence shown here is derived from an EMBL/GenBank/DDBJ whole genome shotgun (WGS) entry which is preliminary data.</text>
</comment>
<evidence type="ECO:0000256" key="1">
    <source>
        <dbReference type="ARBA" id="ARBA00008791"/>
    </source>
</evidence>
<sequence length="330" mass="34579">MGLLPSARRPCGPRRIDSVSEGFAVSRSKSKYQSKNHLGIVVGVDGSSAATSAVRWAARDAELRNVALTLVHVHATTAGTWLGTPLPADWTRGREQWGLQVIDEAMKVAEASCTSPPAHINCETPSGGVVSSLIALSKDAEMVVVGRRGMGKLRGRPMGSVSSAVVHHAHCPVAVIHDEDPLTEQSAQAPVIVGIDGSRGAELATAIAFDEASRRKVDLVAVHAWSDIGVMALAGLGPDGIGTPARSSIEDEVFAERLAGWSEHYPDVSVHRESVRNDPASVLVDESRQAQLTVVGGQGLGGFAGMLLGSVSTAVVQLAQSPVIVAHQRR</sequence>
<dbReference type="PRINTS" id="PR01438">
    <property type="entry name" value="UNVRSLSTRESS"/>
</dbReference>
<dbReference type="InterPro" id="IPR006015">
    <property type="entry name" value="Universal_stress_UspA"/>
</dbReference>
<dbReference type="Proteomes" id="UP000320095">
    <property type="component" value="Unassembled WGS sequence"/>
</dbReference>
<dbReference type="InterPro" id="IPR006016">
    <property type="entry name" value="UspA"/>
</dbReference>
<feature type="domain" description="UspA" evidence="2">
    <location>
        <begin position="191"/>
        <end position="326"/>
    </location>
</feature>
<reference evidence="3 4" key="1">
    <citation type="journal article" date="2019" name="Environ. Microbiol.">
        <title>Species interactions and distinct microbial communities in high Arctic permafrost affected cryosols are associated with the CH4 and CO2 gas fluxes.</title>
        <authorList>
            <person name="Altshuler I."/>
            <person name="Hamel J."/>
            <person name="Turney S."/>
            <person name="Magnuson E."/>
            <person name="Levesque R."/>
            <person name="Greer C."/>
            <person name="Whyte L.G."/>
        </authorList>
    </citation>
    <scope>NUCLEOTIDE SEQUENCE [LARGE SCALE GENOMIC DNA]</scope>
    <source>
        <strain evidence="3 4">S5.20</strain>
    </source>
</reference>
<evidence type="ECO:0000313" key="4">
    <source>
        <dbReference type="Proteomes" id="UP000320095"/>
    </source>
</evidence>
<name>A0A502E4N8_9MYCO</name>
<proteinExistence type="inferred from homology"/>
<dbReference type="OrthoDB" id="3174546at2"/>
<comment type="similarity">
    <text evidence="1">Belongs to the universal stress protein A family.</text>
</comment>
<dbReference type="CDD" id="cd23944">
    <property type="entry name" value="USP_Rv2623_repeat1"/>
    <property type="match status" value="1"/>
</dbReference>
<dbReference type="SUPFAM" id="SSF52402">
    <property type="entry name" value="Adenine nucleotide alpha hydrolases-like"/>
    <property type="match status" value="2"/>
</dbReference>
<evidence type="ECO:0000259" key="2">
    <source>
        <dbReference type="Pfam" id="PF00582"/>
    </source>
</evidence>
<dbReference type="Pfam" id="PF00582">
    <property type="entry name" value="Usp"/>
    <property type="match status" value="2"/>
</dbReference>